<feature type="region of interest" description="Disordered" evidence="1">
    <location>
        <begin position="344"/>
        <end position="462"/>
    </location>
</feature>
<organism evidence="3 4">
    <name type="scientific">Scytalidium lignicola</name>
    <name type="common">Hyphomycete</name>
    <dbReference type="NCBI Taxonomy" id="5539"/>
    <lineage>
        <taxon>Eukaryota</taxon>
        <taxon>Fungi</taxon>
        <taxon>Dikarya</taxon>
        <taxon>Ascomycota</taxon>
        <taxon>Pezizomycotina</taxon>
        <taxon>Leotiomycetes</taxon>
        <taxon>Leotiomycetes incertae sedis</taxon>
        <taxon>Scytalidium</taxon>
    </lineage>
</organism>
<evidence type="ECO:0000313" key="4">
    <source>
        <dbReference type="Proteomes" id="UP000258309"/>
    </source>
</evidence>
<sequence>MTGMTEGNDMSNLPTPTPAPPKDTFSTPLTTTPYDDNSDDWEYEYSNTETETYYVTLDLSGNVPTKPPTTKRHGGRGAYHQSRWKNPGLGRHKRQLGRVTGPAIEPATFGKTKELNTLGAEQESTGKTRRDDSDSDNHDAKHDATPGPEHAILQLEQPQETASKVQILDLHSDNPIISYGGQVYSCEWAENIGTELLFTINDPENPLPVLRSLPEDVDLLGASSARILSTAVEIAPKGKSQDNQPSDRWTSKEHNRFVPGLSIPVSMAASDKRKSQAKFLEALMNIKQAKGEADKVTINLQKRQTSAAWKRQIQEQRNEERINLRKIIERGGRAADDALRRLKYMDEQDLQSRESNKGKRGPKRKITEVEPIEPGRRVIRRRPRGGMPPILYQRQESVASDTPGPAEGSHMMSGGLDDSVSTPTPNKWTDLEAEANGDGPDNDDGKYADDGLEEETYYGDTG</sequence>
<dbReference type="AlphaFoldDB" id="A0A3E2H8U1"/>
<dbReference type="EMBL" id="NCSJ02000117">
    <property type="protein sequence ID" value="RFU29798.1"/>
    <property type="molecule type" value="Genomic_DNA"/>
</dbReference>
<evidence type="ECO:0000256" key="1">
    <source>
        <dbReference type="SAM" id="MobiDB-lite"/>
    </source>
</evidence>
<feature type="compositionally biased region" description="Basic and acidic residues" evidence="1">
    <location>
        <begin position="344"/>
        <end position="357"/>
    </location>
</feature>
<dbReference type="InterPro" id="IPR019481">
    <property type="entry name" value="TFIIIC_triple_barrel"/>
</dbReference>
<dbReference type="OMA" id="CEWAENI"/>
<feature type="compositionally biased region" description="Acidic residues" evidence="1">
    <location>
        <begin position="450"/>
        <end position="462"/>
    </location>
</feature>
<feature type="compositionally biased region" description="Basic and acidic residues" evidence="1">
    <location>
        <begin position="365"/>
        <end position="376"/>
    </location>
</feature>
<keyword evidence="4" id="KW-1185">Reference proteome</keyword>
<name>A0A3E2H8U1_SCYLI</name>
<proteinExistence type="predicted"/>
<feature type="compositionally biased region" description="Polar residues" evidence="1">
    <location>
        <begin position="24"/>
        <end position="35"/>
    </location>
</feature>
<dbReference type="OrthoDB" id="1877767at2759"/>
<evidence type="ECO:0000313" key="3">
    <source>
        <dbReference type="EMBL" id="RFU29798.1"/>
    </source>
</evidence>
<accession>A0A3E2H8U1</accession>
<feature type="compositionally biased region" description="Basic and acidic residues" evidence="1">
    <location>
        <begin position="124"/>
        <end position="144"/>
    </location>
</feature>
<feature type="region of interest" description="Disordered" evidence="1">
    <location>
        <begin position="1"/>
        <end position="42"/>
    </location>
</feature>
<evidence type="ECO:0000259" key="2">
    <source>
        <dbReference type="Pfam" id="PF10419"/>
    </source>
</evidence>
<comment type="caution">
    <text evidence="3">The sequence shown here is derived from an EMBL/GenBank/DDBJ whole genome shotgun (WGS) entry which is preliminary data.</text>
</comment>
<dbReference type="Pfam" id="PF10419">
    <property type="entry name" value="TFIIIC_sub6"/>
    <property type="match status" value="1"/>
</dbReference>
<feature type="non-terminal residue" evidence="3">
    <location>
        <position position="462"/>
    </location>
</feature>
<protein>
    <recommendedName>
        <fullName evidence="2">Transcription factor TFIIIC triple barrel domain-containing protein</fullName>
    </recommendedName>
</protein>
<feature type="domain" description="Transcription factor TFIIIC triple barrel" evidence="2">
    <location>
        <begin position="48"/>
        <end position="233"/>
    </location>
</feature>
<feature type="region of interest" description="Disordered" evidence="1">
    <location>
        <begin position="58"/>
        <end position="146"/>
    </location>
</feature>
<feature type="non-terminal residue" evidence="3">
    <location>
        <position position="1"/>
    </location>
</feature>
<reference evidence="3 4" key="1">
    <citation type="submission" date="2018-05" db="EMBL/GenBank/DDBJ databases">
        <title>Draft genome sequence of Scytalidium lignicola DSM 105466, a ubiquitous saprotrophic fungus.</title>
        <authorList>
            <person name="Buettner E."/>
            <person name="Gebauer A.M."/>
            <person name="Hofrichter M."/>
            <person name="Liers C."/>
            <person name="Kellner H."/>
        </authorList>
    </citation>
    <scope>NUCLEOTIDE SEQUENCE [LARGE SCALE GENOMIC DNA]</scope>
    <source>
        <strain evidence="3 4">DSM 105466</strain>
    </source>
</reference>
<dbReference type="STRING" id="5539.A0A3E2H8U1"/>
<gene>
    <name evidence="3" type="ORF">B7463_g6545</name>
</gene>
<dbReference type="Proteomes" id="UP000258309">
    <property type="component" value="Unassembled WGS sequence"/>
</dbReference>
<dbReference type="Gene3D" id="2.60.40.4370">
    <property type="match status" value="1"/>
</dbReference>